<sequence length="245" mass="24633">MRSRRLTGAVVAALLAGALGGCATGAEEPEGELTVFVAASLAEVADRVSQEARIEANVSAAGSSDLVSQVVSGAPADVLVTADEETMARAVEDGAVEEPEIVAANHPALVVPAGNPAGITGMDDLQDATLVVCAPQVPCGAAALELADLAGVELDPASEEPNVTDVLGTVTSGQADAAVVYTSDVVRARGEVEQVEVPEADQVTNAYPAAVVAGTDQPERARAWLDALTGDPGREALAEAGFDLP</sequence>
<dbReference type="InterPro" id="IPR050682">
    <property type="entry name" value="ModA/WtpA"/>
</dbReference>
<dbReference type="Pfam" id="PF13531">
    <property type="entry name" value="SBP_bac_11"/>
    <property type="match status" value="1"/>
</dbReference>
<evidence type="ECO:0000256" key="4">
    <source>
        <dbReference type="SAM" id="SignalP"/>
    </source>
</evidence>
<comment type="caution">
    <text evidence="5">The sequence shown here is derived from an EMBL/GenBank/DDBJ whole genome shotgun (WGS) entry which is preliminary data.</text>
</comment>
<dbReference type="RefSeq" id="WP_382391640.1">
    <property type="nucleotide sequence ID" value="NZ_JBHTCQ010000001.1"/>
</dbReference>
<dbReference type="InterPro" id="IPR005950">
    <property type="entry name" value="ModA"/>
</dbReference>
<feature type="signal peptide" evidence="4">
    <location>
        <begin position="1"/>
        <end position="23"/>
    </location>
</feature>
<evidence type="ECO:0000256" key="1">
    <source>
        <dbReference type="ARBA" id="ARBA00009175"/>
    </source>
</evidence>
<dbReference type="Gene3D" id="3.40.190.10">
    <property type="entry name" value="Periplasmic binding protein-like II"/>
    <property type="match status" value="2"/>
</dbReference>
<feature type="chain" id="PRO_5046950990" evidence="4">
    <location>
        <begin position="24"/>
        <end position="245"/>
    </location>
</feature>
<evidence type="ECO:0000313" key="6">
    <source>
        <dbReference type="Proteomes" id="UP001596455"/>
    </source>
</evidence>
<dbReference type="PROSITE" id="PS51257">
    <property type="entry name" value="PROKAR_LIPOPROTEIN"/>
    <property type="match status" value="1"/>
</dbReference>
<organism evidence="5 6">
    <name type="scientific">Georgenia alba</name>
    <dbReference type="NCBI Taxonomy" id="2233858"/>
    <lineage>
        <taxon>Bacteria</taxon>
        <taxon>Bacillati</taxon>
        <taxon>Actinomycetota</taxon>
        <taxon>Actinomycetes</taxon>
        <taxon>Micrococcales</taxon>
        <taxon>Bogoriellaceae</taxon>
        <taxon>Georgenia</taxon>
    </lineage>
</organism>
<evidence type="ECO:0000256" key="2">
    <source>
        <dbReference type="ARBA" id="ARBA00022723"/>
    </source>
</evidence>
<dbReference type="PIRSF" id="PIRSF004846">
    <property type="entry name" value="ModA"/>
    <property type="match status" value="1"/>
</dbReference>
<reference evidence="6" key="1">
    <citation type="journal article" date="2019" name="Int. J. Syst. Evol. Microbiol.">
        <title>The Global Catalogue of Microorganisms (GCM) 10K type strain sequencing project: providing services to taxonomists for standard genome sequencing and annotation.</title>
        <authorList>
            <consortium name="The Broad Institute Genomics Platform"/>
            <consortium name="The Broad Institute Genome Sequencing Center for Infectious Disease"/>
            <person name="Wu L."/>
            <person name="Ma J."/>
        </authorList>
    </citation>
    <scope>NUCLEOTIDE SEQUENCE [LARGE SCALE GENOMIC DNA]</scope>
    <source>
        <strain evidence="6">JCM 1490</strain>
    </source>
</reference>
<dbReference type="PANTHER" id="PTHR30632:SF0">
    <property type="entry name" value="SULFATE-BINDING PROTEIN"/>
    <property type="match status" value="1"/>
</dbReference>
<dbReference type="SUPFAM" id="SSF53850">
    <property type="entry name" value="Periplasmic binding protein-like II"/>
    <property type="match status" value="1"/>
</dbReference>
<accession>A0ABW2Q5Y4</accession>
<dbReference type="Proteomes" id="UP001596455">
    <property type="component" value="Unassembled WGS sequence"/>
</dbReference>
<dbReference type="EMBL" id="JBHTCQ010000001">
    <property type="protein sequence ID" value="MFC7404342.1"/>
    <property type="molecule type" value="Genomic_DNA"/>
</dbReference>
<dbReference type="NCBIfam" id="TIGR01256">
    <property type="entry name" value="modA"/>
    <property type="match status" value="1"/>
</dbReference>
<dbReference type="PANTHER" id="PTHR30632">
    <property type="entry name" value="MOLYBDATE-BINDING PERIPLASMIC PROTEIN"/>
    <property type="match status" value="1"/>
</dbReference>
<proteinExistence type="inferred from homology"/>
<name>A0ABW2Q5Y4_9MICO</name>
<keyword evidence="2" id="KW-0479">Metal-binding</keyword>
<keyword evidence="3 4" id="KW-0732">Signal</keyword>
<keyword evidence="6" id="KW-1185">Reference proteome</keyword>
<evidence type="ECO:0000313" key="5">
    <source>
        <dbReference type="EMBL" id="MFC7404342.1"/>
    </source>
</evidence>
<gene>
    <name evidence="5" type="primary">modA</name>
    <name evidence="5" type="ORF">ACFQQL_04405</name>
</gene>
<protein>
    <submittedName>
        <fullName evidence="5">Molybdate ABC transporter substrate-binding protein</fullName>
    </submittedName>
</protein>
<evidence type="ECO:0000256" key="3">
    <source>
        <dbReference type="ARBA" id="ARBA00022729"/>
    </source>
</evidence>
<comment type="similarity">
    <text evidence="1">Belongs to the bacterial solute-binding protein ModA family.</text>
</comment>